<dbReference type="AlphaFoldDB" id="A0AA88XIC6"/>
<dbReference type="PROSITE" id="PS50935">
    <property type="entry name" value="SSB"/>
    <property type="match status" value="1"/>
</dbReference>
<keyword evidence="1 2" id="KW-0238">DNA-binding</keyword>
<dbReference type="GO" id="GO:0006264">
    <property type="term" value="P:mitochondrial DNA replication"/>
    <property type="evidence" value="ECO:0007669"/>
    <property type="project" value="TreeGrafter"/>
</dbReference>
<sequence length="278" mass="32691">MEATSGLRALFKRLFPSSSQLQKFRPFSSLAATDHKVCSHFPDEPEADSSVYRHALESQRPSTIRWRKSLQNSVSFIGTVVGPLRRLGQLGIQARLQVKNHHLSRITLNMWGEMAEISKEHLRPNDFIYVSGHLGSFEIVDEYGRHRTYYKVNVEEINFVVQEYRYAACPEFEQSESRVETPKDKWKNRLHLWQVFFSNPDEWRDNRKNKKNPKQPDFTHKDTGEALWLGRYDPPWVERQLQLHDARLAGNSTEGHAHFHSHLTPLMYDYWEAIEELE</sequence>
<dbReference type="PANTHER" id="PTHR10302:SF18">
    <property type="entry name" value="PROTEIN OSB1, MITOCHONDRIAL"/>
    <property type="match status" value="1"/>
</dbReference>
<dbReference type="PANTHER" id="PTHR10302">
    <property type="entry name" value="SINGLE-STRANDED DNA-BINDING PROTEIN"/>
    <property type="match status" value="1"/>
</dbReference>
<reference evidence="3" key="1">
    <citation type="submission" date="2022-12" db="EMBL/GenBank/DDBJ databases">
        <title>Draft genome assemblies for two species of Escallonia (Escalloniales).</title>
        <authorList>
            <person name="Chanderbali A."/>
            <person name="Dervinis C."/>
            <person name="Anghel I."/>
            <person name="Soltis D."/>
            <person name="Soltis P."/>
            <person name="Zapata F."/>
        </authorList>
    </citation>
    <scope>NUCLEOTIDE SEQUENCE</scope>
    <source>
        <strain evidence="3">UCBG64.0493</strain>
        <tissue evidence="3">Leaf</tissue>
    </source>
</reference>
<comment type="caution">
    <text evidence="3">The sequence shown here is derived from an EMBL/GenBank/DDBJ whole genome shotgun (WGS) entry which is preliminary data.</text>
</comment>
<dbReference type="Proteomes" id="UP001188597">
    <property type="component" value="Unassembled WGS sequence"/>
</dbReference>
<evidence type="ECO:0000256" key="1">
    <source>
        <dbReference type="ARBA" id="ARBA00023125"/>
    </source>
</evidence>
<evidence type="ECO:0000313" key="3">
    <source>
        <dbReference type="EMBL" id="KAK3039380.1"/>
    </source>
</evidence>
<dbReference type="GO" id="GO:0042645">
    <property type="term" value="C:mitochondrial nucleoid"/>
    <property type="evidence" value="ECO:0007669"/>
    <property type="project" value="TreeGrafter"/>
</dbReference>
<dbReference type="GO" id="GO:0003697">
    <property type="term" value="F:single-stranded DNA binding"/>
    <property type="evidence" value="ECO:0007669"/>
    <property type="project" value="InterPro"/>
</dbReference>
<name>A0AA88XIC6_9ASTE</name>
<proteinExistence type="predicted"/>
<dbReference type="EMBL" id="JAVXUP010000077">
    <property type="protein sequence ID" value="KAK3039380.1"/>
    <property type="molecule type" value="Genomic_DNA"/>
</dbReference>
<keyword evidence="4" id="KW-1185">Reference proteome</keyword>
<evidence type="ECO:0000256" key="2">
    <source>
        <dbReference type="PROSITE-ProRule" id="PRU00252"/>
    </source>
</evidence>
<protein>
    <recommendedName>
        <fullName evidence="5">Protein OSB1, mitochondrial</fullName>
    </recommendedName>
</protein>
<accession>A0AA88XIC6</accession>
<dbReference type="InterPro" id="IPR012340">
    <property type="entry name" value="NA-bd_OB-fold"/>
</dbReference>
<organism evidence="3 4">
    <name type="scientific">Escallonia herrerae</name>
    <dbReference type="NCBI Taxonomy" id="1293975"/>
    <lineage>
        <taxon>Eukaryota</taxon>
        <taxon>Viridiplantae</taxon>
        <taxon>Streptophyta</taxon>
        <taxon>Embryophyta</taxon>
        <taxon>Tracheophyta</taxon>
        <taxon>Spermatophyta</taxon>
        <taxon>Magnoliopsida</taxon>
        <taxon>eudicotyledons</taxon>
        <taxon>Gunneridae</taxon>
        <taxon>Pentapetalae</taxon>
        <taxon>asterids</taxon>
        <taxon>campanulids</taxon>
        <taxon>Escalloniales</taxon>
        <taxon>Escalloniaceae</taxon>
        <taxon>Escallonia</taxon>
    </lineage>
</organism>
<dbReference type="Gene3D" id="2.40.50.140">
    <property type="entry name" value="Nucleic acid-binding proteins"/>
    <property type="match status" value="1"/>
</dbReference>
<dbReference type="SUPFAM" id="SSF50249">
    <property type="entry name" value="Nucleic acid-binding proteins"/>
    <property type="match status" value="1"/>
</dbReference>
<evidence type="ECO:0008006" key="5">
    <source>
        <dbReference type="Google" id="ProtNLM"/>
    </source>
</evidence>
<dbReference type="InterPro" id="IPR011344">
    <property type="entry name" value="ssDNA-bd"/>
</dbReference>
<evidence type="ECO:0000313" key="4">
    <source>
        <dbReference type="Proteomes" id="UP001188597"/>
    </source>
</evidence>
<dbReference type="Pfam" id="PF00436">
    <property type="entry name" value="SSB"/>
    <property type="match status" value="1"/>
</dbReference>
<dbReference type="InterPro" id="IPR000424">
    <property type="entry name" value="Primosome_PriB/ssb"/>
</dbReference>
<gene>
    <name evidence="3" type="ORF">RJ639_027629</name>
</gene>